<evidence type="ECO:0000313" key="2">
    <source>
        <dbReference type="EMBL" id="NER26273.1"/>
    </source>
</evidence>
<sequence>MSYQTSKALLILGELNSDDLHWIRRVGRKEILEPGQTLIYEGQNISALYIVISGMLSVFLGEKELARIEAGEAVGEISFIDNRFPIATVKAIQESIVFVIPRLQLTFKLQKDMGFASRFYHGISLCLADRMRGTVRRLGYGFELEKPEAVENEKPSQVELEHLALAKAKFNWLINCLVPSSVT</sequence>
<dbReference type="InterPro" id="IPR014710">
    <property type="entry name" value="RmlC-like_jellyroll"/>
</dbReference>
<dbReference type="SUPFAM" id="SSF51206">
    <property type="entry name" value="cAMP-binding domain-like"/>
    <property type="match status" value="1"/>
</dbReference>
<dbReference type="InterPro" id="IPR018490">
    <property type="entry name" value="cNMP-bd_dom_sf"/>
</dbReference>
<proteinExistence type="predicted"/>
<protein>
    <submittedName>
        <fullName evidence="2">Cyclic nucleotide-binding domain-containing protein</fullName>
    </submittedName>
</protein>
<comment type="caution">
    <text evidence="2">The sequence shown here is derived from an EMBL/GenBank/DDBJ whole genome shotgun (WGS) entry which is preliminary data.</text>
</comment>
<accession>A0A6B3N442</accession>
<gene>
    <name evidence="2" type="ORF">F6J89_01055</name>
</gene>
<dbReference type="SMART" id="SM00100">
    <property type="entry name" value="cNMP"/>
    <property type="match status" value="1"/>
</dbReference>
<organism evidence="2">
    <name type="scientific">Symploca sp. SIO1C4</name>
    <dbReference type="NCBI Taxonomy" id="2607765"/>
    <lineage>
        <taxon>Bacteria</taxon>
        <taxon>Bacillati</taxon>
        <taxon>Cyanobacteriota</taxon>
        <taxon>Cyanophyceae</taxon>
        <taxon>Coleofasciculales</taxon>
        <taxon>Coleofasciculaceae</taxon>
        <taxon>Symploca</taxon>
    </lineage>
</organism>
<dbReference type="PROSITE" id="PS50042">
    <property type="entry name" value="CNMP_BINDING_3"/>
    <property type="match status" value="1"/>
</dbReference>
<name>A0A6B3N442_9CYAN</name>
<feature type="domain" description="Cyclic nucleotide-binding" evidence="1">
    <location>
        <begin position="11"/>
        <end position="102"/>
    </location>
</feature>
<evidence type="ECO:0000259" key="1">
    <source>
        <dbReference type="PROSITE" id="PS50042"/>
    </source>
</evidence>
<dbReference type="AlphaFoldDB" id="A0A6B3N442"/>
<dbReference type="Gene3D" id="2.60.120.10">
    <property type="entry name" value="Jelly Rolls"/>
    <property type="match status" value="1"/>
</dbReference>
<dbReference type="Pfam" id="PF00027">
    <property type="entry name" value="cNMP_binding"/>
    <property type="match status" value="1"/>
</dbReference>
<reference evidence="2" key="1">
    <citation type="submission" date="2019-11" db="EMBL/GenBank/DDBJ databases">
        <title>Genomic insights into an expanded diversity of filamentous marine cyanobacteria reveals the extraordinary biosynthetic potential of Moorea and Okeania.</title>
        <authorList>
            <person name="Ferreira Leao T."/>
            <person name="Wang M."/>
            <person name="Moss N."/>
            <person name="Da Silva R."/>
            <person name="Sanders J."/>
            <person name="Nurk S."/>
            <person name="Gurevich A."/>
            <person name="Humphrey G."/>
            <person name="Reher R."/>
            <person name="Zhu Q."/>
            <person name="Belda-Ferre P."/>
            <person name="Glukhov E."/>
            <person name="Rex R."/>
            <person name="Dorrestein P.C."/>
            <person name="Knight R."/>
            <person name="Pevzner P."/>
            <person name="Gerwick W.H."/>
            <person name="Gerwick L."/>
        </authorList>
    </citation>
    <scope>NUCLEOTIDE SEQUENCE</scope>
    <source>
        <strain evidence="2">SIO1C4</strain>
    </source>
</reference>
<dbReference type="InterPro" id="IPR000595">
    <property type="entry name" value="cNMP-bd_dom"/>
</dbReference>
<dbReference type="EMBL" id="JAAHFQ010000011">
    <property type="protein sequence ID" value="NER26273.1"/>
    <property type="molecule type" value="Genomic_DNA"/>
</dbReference>
<dbReference type="CDD" id="cd00038">
    <property type="entry name" value="CAP_ED"/>
    <property type="match status" value="1"/>
</dbReference>